<sequence>MFHPVSAYIALRYSTAGKHNSFVSFINGFSVAGIALGLMSLIVVLSVMNGFESQLKQRVLGIVPHIVIPQAMKEQDIQALPGVMASMPYQESEGVIQSRQGLRGVQLQGVMPQAMSEYSVVSEHLVVGQFEDLQPGAFRVMIGRALAVQLDIRPGDTLRVLVAGASVYTPFGRLPSQRLMQVSAIFDVGAQMDDKVVLMHLSDLQKLMRQPAGSVPQTRLFLADAFQYKPVLAGIQQLGFEADDWRSRQGPLFDAVKMEKNMMFLMLLLIIAVAAFNIVSALVMVVSEKQGDIAILQTQGLGGAKIMQVFMLNGLFNGIKGAIIGLVLGVLLATQLNGLLSLFGVPLALSADGQGIPVNLQWGQVVSVTVLSLVLCLLASLYPAIRAMRVQPAQALQND</sequence>
<feature type="transmembrane region" description="Helical" evidence="8">
    <location>
        <begin position="264"/>
        <end position="287"/>
    </location>
</feature>
<name>A0A3D8MCS8_9ALTE</name>
<dbReference type="InterPro" id="IPR011925">
    <property type="entry name" value="LolCE_TM"/>
</dbReference>
<dbReference type="GO" id="GO:0044874">
    <property type="term" value="P:lipoprotein localization to outer membrane"/>
    <property type="evidence" value="ECO:0007669"/>
    <property type="project" value="TreeGrafter"/>
</dbReference>
<comment type="caution">
    <text evidence="11">The sequence shown here is derived from an EMBL/GenBank/DDBJ whole genome shotgun (WGS) entry which is preliminary data.</text>
</comment>
<feature type="domain" description="MacB-like periplasmic core" evidence="10">
    <location>
        <begin position="30"/>
        <end position="210"/>
    </location>
</feature>
<feature type="transmembrane region" description="Helical" evidence="8">
    <location>
        <begin position="365"/>
        <end position="385"/>
    </location>
</feature>
<protein>
    <submittedName>
        <fullName evidence="11">Lipoprotein-releasing ABC transporter permease subunit</fullName>
    </submittedName>
</protein>
<dbReference type="NCBIfam" id="TIGR02212">
    <property type="entry name" value="lolCE"/>
    <property type="match status" value="1"/>
</dbReference>
<keyword evidence="12" id="KW-1185">Reference proteome</keyword>
<dbReference type="RefSeq" id="WP_115592385.1">
    <property type="nucleotide sequence ID" value="NZ_QRHA01000003.1"/>
</dbReference>
<dbReference type="Proteomes" id="UP000256561">
    <property type="component" value="Unassembled WGS sequence"/>
</dbReference>
<feature type="domain" description="ABC3 transporter permease C-terminal" evidence="9">
    <location>
        <begin position="265"/>
        <end position="392"/>
    </location>
</feature>
<dbReference type="EMBL" id="QRHA01000003">
    <property type="protein sequence ID" value="RDV27483.1"/>
    <property type="molecule type" value="Genomic_DNA"/>
</dbReference>
<keyword evidence="5 8" id="KW-0812">Transmembrane</keyword>
<keyword evidence="7 8" id="KW-0472">Membrane</keyword>
<keyword evidence="6 8" id="KW-1133">Transmembrane helix</keyword>
<comment type="similarity">
    <text evidence="2">Belongs to the ABC-4 integral membrane protein family. LolC/E subfamily.</text>
</comment>
<dbReference type="InterPro" id="IPR025857">
    <property type="entry name" value="MacB_PCD"/>
</dbReference>
<feature type="transmembrane region" description="Helical" evidence="8">
    <location>
        <begin position="293"/>
        <end position="316"/>
    </location>
</feature>
<evidence type="ECO:0000313" key="12">
    <source>
        <dbReference type="Proteomes" id="UP000256561"/>
    </source>
</evidence>
<evidence type="ECO:0000259" key="10">
    <source>
        <dbReference type="Pfam" id="PF12704"/>
    </source>
</evidence>
<proteinExistence type="inferred from homology"/>
<accession>A0A3D8MCS8</accession>
<dbReference type="GO" id="GO:0042953">
    <property type="term" value="P:lipoprotein transport"/>
    <property type="evidence" value="ECO:0007669"/>
    <property type="project" value="InterPro"/>
</dbReference>
<gene>
    <name evidence="11" type="ORF">DXV75_05495</name>
</gene>
<evidence type="ECO:0000256" key="8">
    <source>
        <dbReference type="SAM" id="Phobius"/>
    </source>
</evidence>
<evidence type="ECO:0000313" key="11">
    <source>
        <dbReference type="EMBL" id="RDV27483.1"/>
    </source>
</evidence>
<organism evidence="11 12">
    <name type="scientific">Alteromonas aestuariivivens</name>
    <dbReference type="NCBI Taxonomy" id="1938339"/>
    <lineage>
        <taxon>Bacteria</taxon>
        <taxon>Pseudomonadati</taxon>
        <taxon>Pseudomonadota</taxon>
        <taxon>Gammaproteobacteria</taxon>
        <taxon>Alteromonadales</taxon>
        <taxon>Alteromonadaceae</taxon>
        <taxon>Alteromonas/Salinimonas group</taxon>
        <taxon>Alteromonas</taxon>
    </lineage>
</organism>
<dbReference type="GO" id="GO:0098797">
    <property type="term" value="C:plasma membrane protein complex"/>
    <property type="evidence" value="ECO:0007669"/>
    <property type="project" value="TreeGrafter"/>
</dbReference>
<keyword evidence="11" id="KW-0449">Lipoprotein</keyword>
<dbReference type="Pfam" id="PF12704">
    <property type="entry name" value="MacB_PCD"/>
    <property type="match status" value="1"/>
</dbReference>
<keyword evidence="4" id="KW-1003">Cell membrane</keyword>
<dbReference type="Pfam" id="PF02687">
    <property type="entry name" value="FtsX"/>
    <property type="match status" value="1"/>
</dbReference>
<feature type="transmembrane region" description="Helical" evidence="8">
    <location>
        <begin position="323"/>
        <end position="345"/>
    </location>
</feature>
<dbReference type="InterPro" id="IPR003838">
    <property type="entry name" value="ABC3_permease_C"/>
</dbReference>
<dbReference type="AlphaFoldDB" id="A0A3D8MCS8"/>
<evidence type="ECO:0000259" key="9">
    <source>
        <dbReference type="Pfam" id="PF02687"/>
    </source>
</evidence>
<dbReference type="OrthoDB" id="9808461at2"/>
<feature type="transmembrane region" description="Helical" evidence="8">
    <location>
        <begin position="22"/>
        <end position="48"/>
    </location>
</feature>
<evidence type="ECO:0000256" key="4">
    <source>
        <dbReference type="ARBA" id="ARBA00022475"/>
    </source>
</evidence>
<comment type="subcellular location">
    <subcellularLocation>
        <location evidence="1">Cell membrane</location>
        <topology evidence="1">Multi-pass membrane protein</topology>
    </subcellularLocation>
</comment>
<evidence type="ECO:0000256" key="3">
    <source>
        <dbReference type="ARBA" id="ARBA00022448"/>
    </source>
</evidence>
<evidence type="ECO:0000256" key="6">
    <source>
        <dbReference type="ARBA" id="ARBA00022989"/>
    </source>
</evidence>
<dbReference type="PANTHER" id="PTHR30489:SF8">
    <property type="entry name" value="LIPOPROTEIN-RELEASING SYSTEM TRANSMEMBRANE PROTEIN LOLC"/>
    <property type="match status" value="1"/>
</dbReference>
<dbReference type="PANTHER" id="PTHR30489">
    <property type="entry name" value="LIPOPROTEIN-RELEASING SYSTEM TRANSMEMBRANE PROTEIN LOLE"/>
    <property type="match status" value="1"/>
</dbReference>
<evidence type="ECO:0000256" key="7">
    <source>
        <dbReference type="ARBA" id="ARBA00023136"/>
    </source>
</evidence>
<reference evidence="12" key="1">
    <citation type="submission" date="2018-08" db="EMBL/GenBank/DDBJ databases">
        <authorList>
            <person name="Zhang J."/>
            <person name="Du Z.-J."/>
        </authorList>
    </citation>
    <scope>NUCLEOTIDE SEQUENCE [LARGE SCALE GENOMIC DNA]</scope>
    <source>
        <strain evidence="12">KCTC 52655</strain>
    </source>
</reference>
<keyword evidence="3" id="KW-0813">Transport</keyword>
<evidence type="ECO:0000256" key="2">
    <source>
        <dbReference type="ARBA" id="ARBA00005236"/>
    </source>
</evidence>
<dbReference type="InterPro" id="IPR051447">
    <property type="entry name" value="Lipoprotein-release_system"/>
</dbReference>
<evidence type="ECO:0000256" key="5">
    <source>
        <dbReference type="ARBA" id="ARBA00022692"/>
    </source>
</evidence>
<evidence type="ECO:0000256" key="1">
    <source>
        <dbReference type="ARBA" id="ARBA00004651"/>
    </source>
</evidence>